<name>A0A1Y5RWT7_9PROT</name>
<accession>A0A1Y5RWT7</accession>
<proteinExistence type="predicted"/>
<dbReference type="InParanoid" id="A0A1Y5RWT7"/>
<dbReference type="SMART" id="SM00830">
    <property type="entry name" value="CM_2"/>
    <property type="match status" value="1"/>
</dbReference>
<dbReference type="InterPro" id="IPR036979">
    <property type="entry name" value="CM_dom_sf"/>
</dbReference>
<dbReference type="Pfam" id="PF01817">
    <property type="entry name" value="CM_2"/>
    <property type="match status" value="1"/>
</dbReference>
<dbReference type="InterPro" id="IPR036263">
    <property type="entry name" value="Chorismate_II_sf"/>
</dbReference>
<dbReference type="Proteomes" id="UP000193200">
    <property type="component" value="Unassembled WGS sequence"/>
</dbReference>
<evidence type="ECO:0000256" key="1">
    <source>
        <dbReference type="ARBA" id="ARBA00012404"/>
    </source>
</evidence>
<dbReference type="EMBL" id="FWFR01000001">
    <property type="protein sequence ID" value="SLN26309.1"/>
    <property type="molecule type" value="Genomic_DNA"/>
</dbReference>
<dbReference type="EC" id="5.4.99.5" evidence="1"/>
<dbReference type="InterPro" id="IPR002701">
    <property type="entry name" value="CM_II_prokaryot"/>
</dbReference>
<feature type="domain" description="Chorismate mutase" evidence="2">
    <location>
        <begin position="6"/>
        <end position="97"/>
    </location>
</feature>
<evidence type="ECO:0000313" key="3">
    <source>
        <dbReference type="EMBL" id="SLN26309.1"/>
    </source>
</evidence>
<reference evidence="3 4" key="1">
    <citation type="submission" date="2017-03" db="EMBL/GenBank/DDBJ databases">
        <authorList>
            <person name="Afonso C.L."/>
            <person name="Miller P.J."/>
            <person name="Scott M.A."/>
            <person name="Spackman E."/>
            <person name="Goraichik I."/>
            <person name="Dimitrov K.M."/>
            <person name="Suarez D.L."/>
            <person name="Swayne D.E."/>
        </authorList>
    </citation>
    <scope>NUCLEOTIDE SEQUENCE [LARGE SCALE GENOMIC DNA]</scope>
    <source>
        <strain evidence="3 4">CECT 7691</strain>
    </source>
</reference>
<sequence length="289" mass="31565">MLNDSEGSTGALETLRAEIDRIDDQLLTLIQQRVACVNDIARAKQANGGRPGIRPGREAMILRRLLAGYDNALPVQVVVRIWRELISAFCRFQSPYSVAVVAPEKSVGYWDLARSHYGTATPTSLHRSQHVVLSTVSADSDVVGILPWPCPEGDEEPWWIQLVAGGERTPQIIAKLPFLEPGGGRFEDLSAMAVANVDPEPSGDDITLAVAVTREQVSRARFNTEIERAGIPGHCIDSRQARSGGDWMQLIEIDGFVERGDPRLEALQAAEGADIERIVVLGAYAKPLH</sequence>
<evidence type="ECO:0000313" key="4">
    <source>
        <dbReference type="Proteomes" id="UP000193200"/>
    </source>
</evidence>
<dbReference type="SUPFAM" id="SSF48600">
    <property type="entry name" value="Chorismate mutase II"/>
    <property type="match status" value="1"/>
</dbReference>
<organism evidence="3 4">
    <name type="scientific">Oceanibacterium hippocampi</name>
    <dbReference type="NCBI Taxonomy" id="745714"/>
    <lineage>
        <taxon>Bacteria</taxon>
        <taxon>Pseudomonadati</taxon>
        <taxon>Pseudomonadota</taxon>
        <taxon>Alphaproteobacteria</taxon>
        <taxon>Sneathiellales</taxon>
        <taxon>Sneathiellaceae</taxon>
        <taxon>Oceanibacterium</taxon>
    </lineage>
</organism>
<protein>
    <recommendedName>
        <fullName evidence="1">chorismate mutase</fullName>
        <ecNumber evidence="1">5.4.99.5</ecNumber>
    </recommendedName>
</protein>
<dbReference type="GO" id="GO:0004106">
    <property type="term" value="F:chorismate mutase activity"/>
    <property type="evidence" value="ECO:0007669"/>
    <property type="project" value="UniProtKB-EC"/>
</dbReference>
<dbReference type="GO" id="GO:0046417">
    <property type="term" value="P:chorismate metabolic process"/>
    <property type="evidence" value="ECO:0007669"/>
    <property type="project" value="InterPro"/>
</dbReference>
<gene>
    <name evidence="3" type="ORF">OCH7691_00806</name>
</gene>
<keyword evidence="4" id="KW-1185">Reference proteome</keyword>
<dbReference type="AlphaFoldDB" id="A0A1Y5RWT7"/>
<evidence type="ECO:0000259" key="2">
    <source>
        <dbReference type="PROSITE" id="PS51168"/>
    </source>
</evidence>
<dbReference type="Gene3D" id="1.20.59.10">
    <property type="entry name" value="Chorismate mutase"/>
    <property type="match status" value="1"/>
</dbReference>
<dbReference type="PROSITE" id="PS51168">
    <property type="entry name" value="CHORISMATE_MUT_2"/>
    <property type="match status" value="1"/>
</dbReference>